<dbReference type="Gene3D" id="3.40.720.10">
    <property type="entry name" value="Alkaline Phosphatase, subunit A"/>
    <property type="match status" value="1"/>
</dbReference>
<dbReference type="InterPro" id="IPR046780">
    <property type="entry name" value="aBig_2"/>
</dbReference>
<evidence type="ECO:0000256" key="1">
    <source>
        <dbReference type="ARBA" id="ARBA00001913"/>
    </source>
</evidence>
<keyword evidence="15" id="KW-1185">Reference proteome</keyword>
<dbReference type="EMBL" id="CP034563">
    <property type="protein sequence ID" value="AZQ64836.1"/>
    <property type="molecule type" value="Genomic_DNA"/>
</dbReference>
<feature type="chain" id="PRO_5018699584" evidence="9">
    <location>
        <begin position="25"/>
        <end position="1247"/>
    </location>
</feature>
<dbReference type="SUPFAM" id="SSF49785">
    <property type="entry name" value="Galactose-binding domain-like"/>
    <property type="match status" value="1"/>
</dbReference>
<feature type="domain" description="Glycoside hydrolase family 5" evidence="10">
    <location>
        <begin position="43"/>
        <end position="316"/>
    </location>
</feature>
<dbReference type="InterPro" id="IPR018087">
    <property type="entry name" value="Glyco_hydro_5_CS"/>
</dbReference>
<dbReference type="CDD" id="cd16030">
    <property type="entry name" value="iduronate-2-sulfatase"/>
    <property type="match status" value="1"/>
</dbReference>
<feature type="domain" description="Sulfatase N-terminal" evidence="11">
    <location>
        <begin position="343"/>
        <end position="698"/>
    </location>
</feature>
<dbReference type="PANTHER" id="PTHR45953:SF1">
    <property type="entry name" value="IDURONATE 2-SULFATASE"/>
    <property type="match status" value="1"/>
</dbReference>
<dbReference type="GO" id="GO:0004423">
    <property type="term" value="F:iduronate-2-sulfatase activity"/>
    <property type="evidence" value="ECO:0007669"/>
    <property type="project" value="InterPro"/>
</dbReference>
<dbReference type="Pfam" id="PF00884">
    <property type="entry name" value="Sulfatase"/>
    <property type="match status" value="1"/>
</dbReference>
<evidence type="ECO:0000256" key="7">
    <source>
        <dbReference type="ARBA" id="ARBA00023295"/>
    </source>
</evidence>
<dbReference type="InterPro" id="IPR008979">
    <property type="entry name" value="Galactose-bd-like_sf"/>
</dbReference>
<evidence type="ECO:0000256" key="5">
    <source>
        <dbReference type="ARBA" id="ARBA00022801"/>
    </source>
</evidence>
<dbReference type="GO" id="GO:0046872">
    <property type="term" value="F:metal ion binding"/>
    <property type="evidence" value="ECO:0007669"/>
    <property type="project" value="UniProtKB-KW"/>
</dbReference>
<dbReference type="PROSITE" id="PS00523">
    <property type="entry name" value="SULFATASE_1"/>
    <property type="match status" value="1"/>
</dbReference>
<proteinExistence type="inferred from homology"/>
<dbReference type="OrthoDB" id="9758333at2"/>
<keyword evidence="4 9" id="KW-0732">Signal</keyword>
<evidence type="ECO:0000259" key="10">
    <source>
        <dbReference type="Pfam" id="PF00150"/>
    </source>
</evidence>
<comment type="similarity">
    <text evidence="2">Belongs to the sulfatase family.</text>
</comment>
<dbReference type="InterPro" id="IPR017853">
    <property type="entry name" value="GH"/>
</dbReference>
<gene>
    <name evidence="14" type="ORF">EI427_21665</name>
</gene>
<dbReference type="SUPFAM" id="SSF53649">
    <property type="entry name" value="Alkaline phosphatase-like"/>
    <property type="match status" value="1"/>
</dbReference>
<evidence type="ECO:0000256" key="8">
    <source>
        <dbReference type="SAM" id="Coils"/>
    </source>
</evidence>
<dbReference type="NCBIfam" id="TIGR04183">
    <property type="entry name" value="Por_Secre_tail"/>
    <property type="match status" value="1"/>
</dbReference>
<evidence type="ECO:0000259" key="13">
    <source>
        <dbReference type="Pfam" id="PF20578"/>
    </source>
</evidence>
<dbReference type="SUPFAM" id="SSF51445">
    <property type="entry name" value="(Trans)glycosidases"/>
    <property type="match status" value="1"/>
</dbReference>
<evidence type="ECO:0000256" key="6">
    <source>
        <dbReference type="ARBA" id="ARBA00022837"/>
    </source>
</evidence>
<evidence type="ECO:0000256" key="9">
    <source>
        <dbReference type="SAM" id="SignalP"/>
    </source>
</evidence>
<dbReference type="InterPro" id="IPR017850">
    <property type="entry name" value="Alkaline_phosphatase_core_sf"/>
</dbReference>
<feature type="domain" description="Atrophied bacterial Ig" evidence="13">
    <location>
        <begin position="987"/>
        <end position="1070"/>
    </location>
</feature>
<sequence length="1247" mass="140158">MRKLLLTIFLHLLFFSLVKGQSPAHEMANRLGTGYNFGNVMSANNEGDWAAPIEEYMMEDVANAGFDHIRLPVRWGSHTNENAPYTIDPAWLTRVEQVVDWALERNLIVVLNAHGEHWFIEEVHKEDNEYPDPDKWERMVKIWEQIGTHFKGKSHDVVFELLNEPYFNMNKKLVDEINIDLLAAVRKEHPDRIVMLTGGGDNAIYAPQQMDLSIFENDDKIIPWFHYYWPNTFSKYPEIAGSSPIWGTKEEYASLYADFKNVKDWADANNLPLYLGEFGSNSVCDAKSRERYHKAIIETSEELGFPRAIWCAGPKSNKMIYTRNQGEWVEGQLEALFPSTKRKNILFLVVDDLNTDLVAFNNPEVITPTIDKLAEEGVKYLNAQCSYPVCGPSRASFLTGTYPERNGVTNLSNLLPDIAPNLTTLPELLSKNGYRTAAVGKVFDPRNVDDGHYNAAWTEDYTAPSKYIYPEEYGDFVGGNSYRVTDGTSYEIGPEGVGDDGYQDGQFSEHAVATLEELGTSSQPFFLAVGFKKPHLPFVAPKKYFDLYDRSSLTLADYQTLPKGAPSFIYKEPTELTGYNDIPQTWEAIYNGHENVLDLEKQRELLHAYYACASYIDAQIGKVITKLEEIGEKENTLIILISDHGFNLGDHNMWGKHNLLQNATQVPMLIIDPSKALKNEKDRAVQLVDLYPTVCDYTSTPKPSFLQGNSLYIVDDTETNYPLDLAVTFYKKNGSNGYTFKQGAYRYTMWTTDKTMTPMEQPFSVVSTIEEEFYVYQNNQEIETENVINKSVYAAEIKVLKEAAEQWWTAYYGQVHNLESTNFIRINSNFEEGISTGWTSTFKSGSTIDYDFVSENHPVNGTKAGVFHIRETGTNVSNIGLRSNEYAIGYTTNEIEDFEVAFDIYATAPITMRYQLQFDGNTEKVISDNIEVEAGKNISMNTKHEVPVGVSSVRILFQLGTATETVYFDNVSIKIDGLESDQEQLKEAVDNLEIIYQGDDSKNAVSSNLILPLESSNTTTVTWVSDTPEAVLVQNDTGYVFLAEDTKTVKLTATITLKNLTEIKEFVVKLNPNVSSEMIAALENLEIQYSYGDNAETVTKDIYVSGTSLTAKVDWVSNNSGVIFSEFTGIVTQINAAVQGTIEAHLTIGNEKAIKLFLLNVSAKEELPTATSPSLGNLVLYPNPTSSLLYIKGIVKAKTVINLYSLEGKRIGEYSLPINGTTIDLSSIKKGIYILSIEGKSYKIIRK</sequence>
<comment type="cofactor">
    <cofactor evidence="1">
        <name>Ca(2+)</name>
        <dbReference type="ChEBI" id="CHEBI:29108"/>
    </cofactor>
</comment>
<dbReference type="Gene3D" id="3.20.20.80">
    <property type="entry name" value="Glycosidases"/>
    <property type="match status" value="1"/>
</dbReference>
<dbReference type="Proteomes" id="UP000267268">
    <property type="component" value="Chromosome 2"/>
</dbReference>
<dbReference type="GO" id="GO:0005737">
    <property type="term" value="C:cytoplasm"/>
    <property type="evidence" value="ECO:0007669"/>
    <property type="project" value="TreeGrafter"/>
</dbReference>
<dbReference type="AlphaFoldDB" id="A0A3Q9FS67"/>
<dbReference type="Pfam" id="PF18962">
    <property type="entry name" value="Por_Secre_tail"/>
    <property type="match status" value="1"/>
</dbReference>
<organism evidence="14 15">
    <name type="scientific">Flammeovirga pectinis</name>
    <dbReference type="NCBI Taxonomy" id="2494373"/>
    <lineage>
        <taxon>Bacteria</taxon>
        <taxon>Pseudomonadati</taxon>
        <taxon>Bacteroidota</taxon>
        <taxon>Cytophagia</taxon>
        <taxon>Cytophagales</taxon>
        <taxon>Flammeovirgaceae</taxon>
        <taxon>Flammeovirga</taxon>
    </lineage>
</organism>
<evidence type="ECO:0000256" key="4">
    <source>
        <dbReference type="ARBA" id="ARBA00022729"/>
    </source>
</evidence>
<evidence type="ECO:0000256" key="3">
    <source>
        <dbReference type="ARBA" id="ARBA00022723"/>
    </source>
</evidence>
<keyword evidence="8" id="KW-0175">Coiled coil</keyword>
<keyword evidence="3" id="KW-0479">Metal-binding</keyword>
<dbReference type="Pfam" id="PF20578">
    <property type="entry name" value="aBig_2"/>
    <property type="match status" value="1"/>
</dbReference>
<dbReference type="RefSeq" id="WP_126618947.1">
    <property type="nucleotide sequence ID" value="NZ_CP034563.1"/>
</dbReference>
<dbReference type="InterPro" id="IPR026444">
    <property type="entry name" value="Secre_tail"/>
</dbReference>
<dbReference type="KEGG" id="fll:EI427_21665"/>
<evidence type="ECO:0000259" key="12">
    <source>
        <dbReference type="Pfam" id="PF18962"/>
    </source>
</evidence>
<evidence type="ECO:0000256" key="2">
    <source>
        <dbReference type="ARBA" id="ARBA00008779"/>
    </source>
</evidence>
<dbReference type="GO" id="GO:0004553">
    <property type="term" value="F:hydrolase activity, hydrolyzing O-glycosyl compounds"/>
    <property type="evidence" value="ECO:0007669"/>
    <property type="project" value="InterPro"/>
</dbReference>
<dbReference type="PROSITE" id="PS00659">
    <property type="entry name" value="GLYCOSYL_HYDROL_F5"/>
    <property type="match status" value="1"/>
</dbReference>
<keyword evidence="6" id="KW-0106">Calcium</keyword>
<dbReference type="Pfam" id="PF00150">
    <property type="entry name" value="Cellulase"/>
    <property type="match status" value="1"/>
</dbReference>
<protein>
    <submittedName>
        <fullName evidence="14">T9SS type A sorting domain-containing protein</fullName>
    </submittedName>
</protein>
<evidence type="ECO:0000313" key="14">
    <source>
        <dbReference type="EMBL" id="AZQ64836.1"/>
    </source>
</evidence>
<evidence type="ECO:0000259" key="11">
    <source>
        <dbReference type="Pfam" id="PF00884"/>
    </source>
</evidence>
<dbReference type="InterPro" id="IPR035874">
    <property type="entry name" value="IDS"/>
</dbReference>
<reference evidence="14 15" key="1">
    <citation type="submission" date="2018-12" db="EMBL/GenBank/DDBJ databases">
        <title>Flammeovirga pectinis sp. nov., isolated from the gut of the Korean scallop, Patinopecten yessoensis.</title>
        <authorList>
            <person name="Bae J.-W."/>
            <person name="Jeong Y.-S."/>
            <person name="Kang W."/>
        </authorList>
    </citation>
    <scope>NUCLEOTIDE SEQUENCE [LARGE SCALE GENOMIC DNA]</scope>
    <source>
        <strain evidence="14 15">L12M1</strain>
    </source>
</reference>
<dbReference type="GO" id="GO:0000272">
    <property type="term" value="P:polysaccharide catabolic process"/>
    <property type="evidence" value="ECO:0007669"/>
    <property type="project" value="InterPro"/>
</dbReference>
<keyword evidence="7" id="KW-0326">Glycosidase</keyword>
<feature type="coiled-coil region" evidence="8">
    <location>
        <begin position="968"/>
        <end position="995"/>
    </location>
</feature>
<dbReference type="PANTHER" id="PTHR45953">
    <property type="entry name" value="IDURONATE 2-SULFATASE"/>
    <property type="match status" value="1"/>
</dbReference>
<accession>A0A3Q9FS67</accession>
<dbReference type="InterPro" id="IPR000917">
    <property type="entry name" value="Sulfatase_N"/>
</dbReference>
<keyword evidence="5" id="KW-0378">Hydrolase</keyword>
<feature type="signal peptide" evidence="9">
    <location>
        <begin position="1"/>
        <end position="24"/>
    </location>
</feature>
<feature type="domain" description="Secretion system C-terminal sorting" evidence="12">
    <location>
        <begin position="1180"/>
        <end position="1247"/>
    </location>
</feature>
<dbReference type="InterPro" id="IPR024607">
    <property type="entry name" value="Sulfatase_CS"/>
</dbReference>
<dbReference type="Gene3D" id="2.60.120.260">
    <property type="entry name" value="Galactose-binding domain-like"/>
    <property type="match status" value="1"/>
</dbReference>
<dbReference type="InterPro" id="IPR001547">
    <property type="entry name" value="Glyco_hydro_5"/>
</dbReference>
<name>A0A3Q9FS67_9BACT</name>
<evidence type="ECO:0000313" key="15">
    <source>
        <dbReference type="Proteomes" id="UP000267268"/>
    </source>
</evidence>